<proteinExistence type="predicted"/>
<evidence type="ECO:0000313" key="2">
    <source>
        <dbReference type="Proteomes" id="UP000761264"/>
    </source>
</evidence>
<dbReference type="EMBL" id="JAAQPH010000023">
    <property type="protein sequence ID" value="NIA71552.1"/>
    <property type="molecule type" value="Genomic_DNA"/>
</dbReference>
<dbReference type="PROSITE" id="PS51257">
    <property type="entry name" value="PROKAR_LIPOPROTEIN"/>
    <property type="match status" value="1"/>
</dbReference>
<organism evidence="1 2">
    <name type="scientific">Pelagibius litoralis</name>
    <dbReference type="NCBI Taxonomy" id="374515"/>
    <lineage>
        <taxon>Bacteria</taxon>
        <taxon>Pseudomonadati</taxon>
        <taxon>Pseudomonadota</taxon>
        <taxon>Alphaproteobacteria</taxon>
        <taxon>Rhodospirillales</taxon>
        <taxon>Rhodovibrionaceae</taxon>
        <taxon>Pelagibius</taxon>
    </lineage>
</organism>
<dbReference type="Proteomes" id="UP000761264">
    <property type="component" value="Unassembled WGS sequence"/>
</dbReference>
<protein>
    <recommendedName>
        <fullName evidence="3">Lipoprotein</fullName>
    </recommendedName>
</protein>
<dbReference type="RefSeq" id="WP_167229288.1">
    <property type="nucleotide sequence ID" value="NZ_JAAQPH010000023.1"/>
</dbReference>
<evidence type="ECO:0000313" key="1">
    <source>
        <dbReference type="EMBL" id="NIA71552.1"/>
    </source>
</evidence>
<name>A0A967F223_9PROT</name>
<comment type="caution">
    <text evidence="1">The sequence shown here is derived from an EMBL/GenBank/DDBJ whole genome shotgun (WGS) entry which is preliminary data.</text>
</comment>
<accession>A0A967F223</accession>
<evidence type="ECO:0008006" key="3">
    <source>
        <dbReference type="Google" id="ProtNLM"/>
    </source>
</evidence>
<reference evidence="1" key="1">
    <citation type="submission" date="2020-03" db="EMBL/GenBank/DDBJ databases">
        <title>Genome of Pelagibius litoralis DSM 21314T.</title>
        <authorList>
            <person name="Wang G."/>
        </authorList>
    </citation>
    <scope>NUCLEOTIDE SEQUENCE</scope>
    <source>
        <strain evidence="1">DSM 21314</strain>
    </source>
</reference>
<dbReference type="AlphaFoldDB" id="A0A967F223"/>
<sequence>MRARSRSFPRPVTAVLLGVLILGLSGCSNQQISRALGGFCHSTDNCTAYNSDGTAVTGAYYNPY</sequence>
<gene>
    <name evidence="1" type="ORF">HBA54_23455</name>
</gene>
<keyword evidence="2" id="KW-1185">Reference proteome</keyword>